<proteinExistence type="predicted"/>
<dbReference type="Proteomes" id="UP000824019">
    <property type="component" value="Unassembled WGS sequence"/>
</dbReference>
<dbReference type="NCBIfam" id="TIGR02532">
    <property type="entry name" value="IV_pilin_GFxxxE"/>
    <property type="match status" value="1"/>
</dbReference>
<feature type="non-terminal residue" evidence="2">
    <location>
        <position position="19"/>
    </location>
</feature>
<dbReference type="Pfam" id="PF07963">
    <property type="entry name" value="N_methyl"/>
    <property type="match status" value="1"/>
</dbReference>
<dbReference type="EMBL" id="JAHAKR010000588">
    <property type="protein sequence ID" value="MBS5831097.1"/>
    <property type="molecule type" value="Genomic_DNA"/>
</dbReference>
<dbReference type="InterPro" id="IPR012902">
    <property type="entry name" value="N_methyl_site"/>
</dbReference>
<name>A0A9E1FEB1_9BACT</name>
<evidence type="ECO:0000313" key="1">
    <source>
        <dbReference type="EMBL" id="MBS5830024.1"/>
    </source>
</evidence>
<dbReference type="EMBL" id="JAHAKR010000152">
    <property type="protein sequence ID" value="MBS5830024.1"/>
    <property type="molecule type" value="Genomic_DNA"/>
</dbReference>
<dbReference type="AlphaFoldDB" id="A0A9E1FEB1"/>
<reference evidence="2" key="1">
    <citation type="submission" date="2021-02" db="EMBL/GenBank/DDBJ databases">
        <title>Infant gut strain persistence is associated with maternal origin, phylogeny, and functional potential including surface adhesion and iron acquisition.</title>
        <authorList>
            <person name="Lou Y.C."/>
        </authorList>
    </citation>
    <scope>NUCLEOTIDE SEQUENCE</scope>
    <source>
        <strain evidence="2">L3_101_000G1_dasL3_101_000G1_concoct_7_sub</strain>
    </source>
</reference>
<accession>A0A9E1FEB1</accession>
<evidence type="ECO:0000313" key="2">
    <source>
        <dbReference type="EMBL" id="MBS5831097.1"/>
    </source>
</evidence>
<sequence>MVKRGFSLIELILSIVVVA</sequence>
<evidence type="ECO:0000313" key="3">
    <source>
        <dbReference type="Proteomes" id="UP000824019"/>
    </source>
</evidence>
<comment type="caution">
    <text evidence="2">The sequence shown here is derived from an EMBL/GenBank/DDBJ whole genome shotgun (WGS) entry which is preliminary data.</text>
</comment>
<gene>
    <name evidence="1" type="ORF">KIC69_04230</name>
    <name evidence="2" type="ORF">KIC69_09795</name>
</gene>
<protein>
    <submittedName>
        <fullName evidence="2">Prepilin-type N-terminal cleavage/methylation domain-containing protein</fullName>
    </submittedName>
</protein>
<organism evidence="2 3">
    <name type="scientific">Campylobacter concisus</name>
    <dbReference type="NCBI Taxonomy" id="199"/>
    <lineage>
        <taxon>Bacteria</taxon>
        <taxon>Pseudomonadati</taxon>
        <taxon>Campylobacterota</taxon>
        <taxon>Epsilonproteobacteria</taxon>
        <taxon>Campylobacterales</taxon>
        <taxon>Campylobacteraceae</taxon>
        <taxon>Campylobacter</taxon>
    </lineage>
</organism>